<feature type="transmembrane region" description="Helical" evidence="5">
    <location>
        <begin position="802"/>
        <end position="829"/>
    </location>
</feature>
<feature type="transmembrane region" description="Helical" evidence="5">
    <location>
        <begin position="567"/>
        <end position="587"/>
    </location>
</feature>
<sequence length="863" mass="93131">MTRVAAYVVGRTPGVLLALVGVLAPLLWLAPGAAASGEDDDGLPLPTPGRPWFGPQLDWLTDSAEDYRDRLGSDAALYGQRVAYPLTQDSTFFLRRLVTESAAQGAVPVLSLEPSVPLDELDAEDATALTDELSALHEELDSRYLLRFAPEMNGTWYSWGQQPGAYVEAFRELADVVHDRLPSAAMVWSPVYGAGYPYGAAFGDVDPERNADVETLDTDGDGRLGSGDDPYGPYWPGSEAVDWVGLTLYHYGPDRGRVDNELEDPGTGGETGEEESATGFDIDRVPGEGALRARLNEVYNYGQQAPTRPFYDRFADGFDKPFLMDTGALWIADRRGDPEGEIKRAWWRQVLRADEDWPRIAGILWLEERRREAEARDRIVDWRATRDPDLAAALLRDLEGEVDLGPVTPVVELDPEDVEGGGAEETGGEEQGGPSPDPGLATAVLPVPRPWWLAGSALSLLLLAGLATLAARRRPEWGYAADGHDHAVPGNRDLRLDVVRGLLLVGLVAAHVELLVTTDGPVARLMGGLVGPEAFVLVAGLAVGLRHEALVEAGGALAAASARWRRALTWWSVAVLVALVVLGLRYLPGDADRAVTHWLPGGAGRTGGTDLYVDAAPLLEYPPPWWAVRELFVLRTIPWPLSMLGLLVVLALVTPLLVALLRRRAWWLVLLGSWATYAAGVVWTPDWTRGTWEAAYPPLLWQVVFVHGLVLAHHRREVRALLDRAWLRRALLAVAVVLGLAWAGATTAAAVAGGEPAERLLDLTDGRDLPAGRLVALVLVALVAWLLLTACWRPLARVLEPVVAPVGSAGTTVLAVHVLLLVALAALPLDLATGWVRALATLAVVAVVLLAVRSRVLRAVLPG</sequence>
<dbReference type="PROSITE" id="PS51764">
    <property type="entry name" value="GH26"/>
    <property type="match status" value="1"/>
</dbReference>
<feature type="transmembrane region" description="Helical" evidence="5">
    <location>
        <begin position="695"/>
        <end position="714"/>
    </location>
</feature>
<evidence type="ECO:0000256" key="3">
    <source>
        <dbReference type="ARBA" id="ARBA00023295"/>
    </source>
</evidence>
<comment type="similarity">
    <text evidence="1">Belongs to the glycosyl hydrolase 26 family.</text>
</comment>
<reference evidence="7" key="1">
    <citation type="submission" date="2020-05" db="EMBL/GenBank/DDBJ databases">
        <authorList>
            <person name="Chiriac C."/>
            <person name="Salcher M."/>
            <person name="Ghai R."/>
            <person name="Kavagutti S V."/>
        </authorList>
    </citation>
    <scope>NUCLEOTIDE SEQUENCE</scope>
</reference>
<dbReference type="EMBL" id="CAEZYQ010000001">
    <property type="protein sequence ID" value="CAB4724490.1"/>
    <property type="molecule type" value="Genomic_DNA"/>
</dbReference>
<evidence type="ECO:0000256" key="1">
    <source>
        <dbReference type="ARBA" id="ARBA00007754"/>
    </source>
</evidence>
<dbReference type="Pfam" id="PF10129">
    <property type="entry name" value="OpgC_C"/>
    <property type="match status" value="1"/>
</dbReference>
<feature type="transmembrane region" description="Helical" evidence="5">
    <location>
        <begin position="726"/>
        <end position="751"/>
    </location>
</feature>
<feature type="region of interest" description="Disordered" evidence="4">
    <location>
        <begin position="211"/>
        <end position="231"/>
    </location>
</feature>
<gene>
    <name evidence="7" type="ORF">UFOPK2761_00043</name>
</gene>
<feature type="compositionally biased region" description="Gly residues" evidence="4">
    <location>
        <begin position="420"/>
        <end position="431"/>
    </location>
</feature>
<dbReference type="GO" id="GO:0016985">
    <property type="term" value="F:mannan endo-1,4-beta-mannosidase activity"/>
    <property type="evidence" value="ECO:0007669"/>
    <property type="project" value="InterPro"/>
</dbReference>
<evidence type="ECO:0000313" key="7">
    <source>
        <dbReference type="EMBL" id="CAB4724490.1"/>
    </source>
</evidence>
<dbReference type="InterPro" id="IPR022790">
    <property type="entry name" value="GH26_dom"/>
</dbReference>
<evidence type="ECO:0000259" key="6">
    <source>
        <dbReference type="PROSITE" id="PS51764"/>
    </source>
</evidence>
<dbReference type="Gene3D" id="3.20.20.80">
    <property type="entry name" value="Glycosidases"/>
    <property type="match status" value="1"/>
</dbReference>
<feature type="transmembrane region" description="Helical" evidence="5">
    <location>
        <begin position="637"/>
        <end position="658"/>
    </location>
</feature>
<feature type="region of interest" description="Disordered" evidence="4">
    <location>
        <begin position="411"/>
        <end position="441"/>
    </location>
</feature>
<dbReference type="GO" id="GO:0006080">
    <property type="term" value="P:substituted mannan metabolic process"/>
    <property type="evidence" value="ECO:0007669"/>
    <property type="project" value="InterPro"/>
</dbReference>
<dbReference type="PANTHER" id="PTHR40079">
    <property type="entry name" value="MANNAN ENDO-1,4-BETA-MANNOSIDASE E-RELATED"/>
    <property type="match status" value="1"/>
</dbReference>
<organism evidence="7">
    <name type="scientific">freshwater metagenome</name>
    <dbReference type="NCBI Taxonomy" id="449393"/>
    <lineage>
        <taxon>unclassified sequences</taxon>
        <taxon>metagenomes</taxon>
        <taxon>ecological metagenomes</taxon>
    </lineage>
</organism>
<dbReference type="InterPro" id="IPR017853">
    <property type="entry name" value="GH"/>
</dbReference>
<dbReference type="AlphaFoldDB" id="A0A6J6RPQ5"/>
<keyword evidence="5" id="KW-0472">Membrane</keyword>
<proteinExistence type="inferred from homology"/>
<dbReference type="PANTHER" id="PTHR40079:SF4">
    <property type="entry name" value="GH26 DOMAIN-CONTAINING PROTEIN-RELATED"/>
    <property type="match status" value="1"/>
</dbReference>
<dbReference type="InterPro" id="IPR014550">
    <property type="entry name" value="UCP028704_OpgC"/>
</dbReference>
<keyword evidence="3" id="KW-0326">Glycosidase</keyword>
<name>A0A6J6RPQ5_9ZZZZ</name>
<evidence type="ECO:0000256" key="5">
    <source>
        <dbReference type="SAM" id="Phobius"/>
    </source>
</evidence>
<accession>A0A6J6RPQ5</accession>
<evidence type="ECO:0000256" key="4">
    <source>
        <dbReference type="SAM" id="MobiDB-lite"/>
    </source>
</evidence>
<feature type="transmembrane region" description="Helical" evidence="5">
    <location>
        <begin position="665"/>
        <end position="683"/>
    </location>
</feature>
<feature type="transmembrane region" description="Helical" evidence="5">
    <location>
        <begin position="835"/>
        <end position="852"/>
    </location>
</feature>
<protein>
    <submittedName>
        <fullName evidence="7">Unannotated protein</fullName>
    </submittedName>
</protein>
<feature type="region of interest" description="Disordered" evidence="4">
    <location>
        <begin position="255"/>
        <end position="283"/>
    </location>
</feature>
<feature type="transmembrane region" description="Helical" evidence="5">
    <location>
        <begin position="451"/>
        <end position="471"/>
    </location>
</feature>
<keyword evidence="5" id="KW-0812">Transmembrane</keyword>
<feature type="transmembrane region" description="Helical" evidence="5">
    <location>
        <begin position="771"/>
        <end position="790"/>
    </location>
</feature>
<dbReference type="SUPFAM" id="SSF51445">
    <property type="entry name" value="(Trans)glycosidases"/>
    <property type="match status" value="1"/>
</dbReference>
<keyword evidence="5" id="KW-1133">Transmembrane helix</keyword>
<evidence type="ECO:0000256" key="2">
    <source>
        <dbReference type="ARBA" id="ARBA00022801"/>
    </source>
</evidence>
<feature type="domain" description="GH26" evidence="6">
    <location>
        <begin position="34"/>
        <end position="395"/>
    </location>
</feature>
<keyword evidence="2" id="KW-0378">Hydrolase</keyword>
<dbReference type="InterPro" id="IPR000805">
    <property type="entry name" value="Glyco_hydro_26"/>
</dbReference>